<dbReference type="SMART" id="SM01040">
    <property type="entry name" value="Bro-N"/>
    <property type="match status" value="1"/>
</dbReference>
<evidence type="ECO:0000313" key="3">
    <source>
        <dbReference type="Proteomes" id="UP000196649"/>
    </source>
</evidence>
<protein>
    <submittedName>
        <fullName evidence="2">Putative Bro-N domain-containing protein</fullName>
    </submittedName>
</protein>
<proteinExistence type="predicted"/>
<dbReference type="EMBL" id="MXAL01000016">
    <property type="protein sequence ID" value="OWF31960.1"/>
    <property type="molecule type" value="Genomic_DNA"/>
</dbReference>
<dbReference type="AlphaFoldDB" id="A0A210P648"/>
<dbReference type="Proteomes" id="UP000196649">
    <property type="component" value="Unassembled WGS sequence"/>
</dbReference>
<dbReference type="PANTHER" id="PTHR36180:SF2">
    <property type="entry name" value="BRO FAMILY PROTEIN"/>
    <property type="match status" value="1"/>
</dbReference>
<dbReference type="InterPro" id="IPR003497">
    <property type="entry name" value="BRO_N_domain"/>
</dbReference>
<reference evidence="2 3" key="1">
    <citation type="submission" date="2017-03" db="EMBL/GenBank/DDBJ databases">
        <title>Genome sequence of Lactobacillus kimchii KACC 12383.</title>
        <authorList>
            <person name="Chun J."/>
        </authorList>
    </citation>
    <scope>NUCLEOTIDE SEQUENCE [LARGE SCALE GENOMIC DNA]</scope>
    <source>
        <strain evidence="2 3">KACC 12383</strain>
    </source>
</reference>
<evidence type="ECO:0000259" key="1">
    <source>
        <dbReference type="PROSITE" id="PS51750"/>
    </source>
</evidence>
<dbReference type="GO" id="GO:0003677">
    <property type="term" value="F:DNA binding"/>
    <property type="evidence" value="ECO:0007669"/>
    <property type="project" value="InterPro"/>
</dbReference>
<dbReference type="PROSITE" id="PS51750">
    <property type="entry name" value="BRO_N"/>
    <property type="match status" value="1"/>
</dbReference>
<organism evidence="2 3">
    <name type="scientific">Companilactobacillus kimchii</name>
    <dbReference type="NCBI Taxonomy" id="2801452"/>
    <lineage>
        <taxon>Bacteria</taxon>
        <taxon>Bacillati</taxon>
        <taxon>Bacillota</taxon>
        <taxon>Bacilli</taxon>
        <taxon>Lactobacillales</taxon>
        <taxon>Lactobacillaceae</taxon>
        <taxon>Companilactobacillus</taxon>
    </lineage>
</organism>
<name>A0A210P648_9LACO</name>
<dbReference type="PANTHER" id="PTHR36180">
    <property type="entry name" value="DNA-BINDING PROTEIN-RELATED-RELATED"/>
    <property type="match status" value="1"/>
</dbReference>
<sequence>MMNNLQEFNFKGNNVRTVQIDSKPYFVGKDVADILGYKNGSRDINKHVDDDDKLKYQISTAGQLREQTIINESGLYSLILSSKLPAAKEFKRWVTSEVLPTIRKHGAYLTDSAIEQTLTDPDYLIKLATQLKTEREGRLIAEQQVAEDRPKVTYYDKVLANPSLVTITIIAKDYGMSGREMNAKLHELGIQYKQGKTWLLYSKYQHNGWTHSDTTMVKRKDGTEKAVLNTKWTQKGRLGLYEVLKQHNIYPMIEQLMEV</sequence>
<evidence type="ECO:0000313" key="2">
    <source>
        <dbReference type="EMBL" id="OWF31960.1"/>
    </source>
</evidence>
<dbReference type="InterPro" id="IPR005039">
    <property type="entry name" value="Ant_C"/>
</dbReference>
<gene>
    <name evidence="2" type="ORF">LKACC12383_02574</name>
</gene>
<dbReference type="Pfam" id="PF03374">
    <property type="entry name" value="ANT"/>
    <property type="match status" value="1"/>
</dbReference>
<accession>A0A210P648</accession>
<feature type="domain" description="Bro-N" evidence="1">
    <location>
        <begin position="2"/>
        <end position="106"/>
    </location>
</feature>
<dbReference type="Pfam" id="PF02498">
    <property type="entry name" value="Bro-N"/>
    <property type="match status" value="1"/>
</dbReference>
<comment type="caution">
    <text evidence="2">The sequence shown here is derived from an EMBL/GenBank/DDBJ whole genome shotgun (WGS) entry which is preliminary data.</text>
</comment>